<evidence type="ECO:0000256" key="1">
    <source>
        <dbReference type="SAM" id="MobiDB-lite"/>
    </source>
</evidence>
<dbReference type="EMBL" id="QGKW02000717">
    <property type="protein sequence ID" value="KAF2595979.1"/>
    <property type="molecule type" value="Genomic_DNA"/>
</dbReference>
<feature type="compositionally biased region" description="Low complexity" evidence="1">
    <location>
        <begin position="246"/>
        <end position="257"/>
    </location>
</feature>
<comment type="caution">
    <text evidence="2">The sequence shown here is derived from an EMBL/GenBank/DDBJ whole genome shotgun (WGS) entry which is preliminary data.</text>
</comment>
<dbReference type="Proteomes" id="UP000712281">
    <property type="component" value="Unassembled WGS sequence"/>
</dbReference>
<feature type="compositionally biased region" description="Basic and acidic residues" evidence="1">
    <location>
        <begin position="7"/>
        <end position="31"/>
    </location>
</feature>
<sequence>MPSSTRSNKDKHLLFSEDPAHLERTIRKDQRSTSLDAEAFTSTDSRTKPSTDIRPSSSTDLHRSTSIDTTPRTSIDHQSRNVVHAQQYQKQQGQTLAILRRSCSLGTNDLQRPTFHITRRISFHVDRFSHPTVDRHLTFIVDRSTSSTDLHRSTSIDTSIDHQSRNMVAIVILRHDEKGNLYDQDGHPHDDFWQVVKHEKLRERDFEVESSMSFGGSLWCRPMLMDAHRSTYHDEDRSTDYSNHRSTSSADSTAESSAVRIMTHEEFAEKHPHPPSHFYVKIDRRHEPAVDRQRETDIDRLPSPPIDRQAPLTYRV</sequence>
<feature type="compositionally biased region" description="Polar residues" evidence="1">
    <location>
        <begin position="32"/>
        <end position="44"/>
    </location>
</feature>
<proteinExistence type="predicted"/>
<feature type="region of interest" description="Disordered" evidence="1">
    <location>
        <begin position="233"/>
        <end position="257"/>
    </location>
</feature>
<evidence type="ECO:0000313" key="2">
    <source>
        <dbReference type="EMBL" id="KAF2595979.1"/>
    </source>
</evidence>
<gene>
    <name evidence="2" type="ORF">F2Q68_00010083</name>
</gene>
<dbReference type="AlphaFoldDB" id="A0A8S9KNM0"/>
<feature type="compositionally biased region" description="Basic and acidic residues" evidence="1">
    <location>
        <begin position="233"/>
        <end position="243"/>
    </location>
</feature>
<organism evidence="2 3">
    <name type="scientific">Brassica cretica</name>
    <name type="common">Mustard</name>
    <dbReference type="NCBI Taxonomy" id="69181"/>
    <lineage>
        <taxon>Eukaryota</taxon>
        <taxon>Viridiplantae</taxon>
        <taxon>Streptophyta</taxon>
        <taxon>Embryophyta</taxon>
        <taxon>Tracheophyta</taxon>
        <taxon>Spermatophyta</taxon>
        <taxon>Magnoliopsida</taxon>
        <taxon>eudicotyledons</taxon>
        <taxon>Gunneridae</taxon>
        <taxon>Pentapetalae</taxon>
        <taxon>rosids</taxon>
        <taxon>malvids</taxon>
        <taxon>Brassicales</taxon>
        <taxon>Brassicaceae</taxon>
        <taxon>Brassiceae</taxon>
        <taxon>Brassica</taxon>
    </lineage>
</organism>
<name>A0A8S9KNM0_BRACR</name>
<feature type="region of interest" description="Disordered" evidence="1">
    <location>
        <begin position="285"/>
        <end position="316"/>
    </location>
</feature>
<accession>A0A8S9KNM0</accession>
<feature type="compositionally biased region" description="Basic and acidic residues" evidence="1">
    <location>
        <begin position="285"/>
        <end position="300"/>
    </location>
</feature>
<evidence type="ECO:0000313" key="3">
    <source>
        <dbReference type="Proteomes" id="UP000712281"/>
    </source>
</evidence>
<feature type="region of interest" description="Disordered" evidence="1">
    <location>
        <begin position="1"/>
        <end position="77"/>
    </location>
</feature>
<reference evidence="2" key="1">
    <citation type="submission" date="2019-12" db="EMBL/GenBank/DDBJ databases">
        <title>Genome sequencing and annotation of Brassica cretica.</title>
        <authorList>
            <person name="Studholme D.J."/>
            <person name="Sarris P.F."/>
        </authorList>
    </citation>
    <scope>NUCLEOTIDE SEQUENCE</scope>
    <source>
        <strain evidence="2">PFS-001/15</strain>
        <tissue evidence="2">Leaf</tissue>
    </source>
</reference>
<protein>
    <submittedName>
        <fullName evidence="2">Uncharacterized protein</fullName>
    </submittedName>
</protein>